<dbReference type="RefSeq" id="WP_406786086.1">
    <property type="nucleotide sequence ID" value="NZ_JBJIAA010000002.1"/>
</dbReference>
<dbReference type="NCBIfam" id="NF007321">
    <property type="entry name" value="PRK09813.1"/>
    <property type="match status" value="1"/>
</dbReference>
<dbReference type="InterPro" id="IPR011611">
    <property type="entry name" value="PfkB_dom"/>
</dbReference>
<feature type="domain" description="Carbohydrate kinase PfkB" evidence="4">
    <location>
        <begin position="25"/>
        <end position="265"/>
    </location>
</feature>
<sequence length="266" mass="29100">MSDKMIKIAAVGDNCMDVYENLDKAFPGGNPVNVSVYSVRLGGQASYTGVVGNDKYGQIMISALQKKGVDTSHLHVLPGNTAITHVELVNGERVLGDYEEGVLADFKLSEDDIEFICSHDIVISGLWGMIENDLYKIKAKGTLIAFDFANKYDDPVVEKAIDYVDYAFFASDDGDTDELRSFMKKMYARGPKLVIVTLGEKGSIAYDGNEFITFGIIKCDVKDTMGAGDSFIAGFLRGILLDLDVKKCMEMGARNSSVTLQYTGAW</sequence>
<dbReference type="PROSITE" id="PS00584">
    <property type="entry name" value="PFKB_KINASES_2"/>
    <property type="match status" value="1"/>
</dbReference>
<dbReference type="InterPro" id="IPR002173">
    <property type="entry name" value="Carboh/pur_kinase_PfkB_CS"/>
</dbReference>
<comment type="caution">
    <text evidence="5">The sequence shown here is derived from an EMBL/GenBank/DDBJ whole genome shotgun (WGS) entry which is preliminary data.</text>
</comment>
<dbReference type="PROSITE" id="PS00583">
    <property type="entry name" value="PFKB_KINASES_1"/>
    <property type="match status" value="1"/>
</dbReference>
<dbReference type="InterPro" id="IPR029056">
    <property type="entry name" value="Ribokinase-like"/>
</dbReference>
<comment type="similarity">
    <text evidence="1">Belongs to the carbohydrate kinase PfkB family.</text>
</comment>
<dbReference type="PANTHER" id="PTHR43085">
    <property type="entry name" value="HEXOKINASE FAMILY MEMBER"/>
    <property type="match status" value="1"/>
</dbReference>
<dbReference type="Gene3D" id="3.40.1190.20">
    <property type="match status" value="1"/>
</dbReference>
<reference evidence="5 6" key="1">
    <citation type="submission" date="2024-11" db="EMBL/GenBank/DDBJ databases">
        <authorList>
            <person name="Heng Y.C."/>
            <person name="Lim A.C.H."/>
            <person name="Lee J.K.Y."/>
            <person name="Kittelmann S."/>
        </authorList>
    </citation>
    <scope>NUCLEOTIDE SEQUENCE [LARGE SCALE GENOMIC DNA]</scope>
    <source>
        <strain evidence="5 6">WILCCON 0114</strain>
    </source>
</reference>
<dbReference type="SUPFAM" id="SSF53613">
    <property type="entry name" value="Ribokinase-like"/>
    <property type="match status" value="1"/>
</dbReference>
<keyword evidence="6" id="KW-1185">Reference proteome</keyword>
<dbReference type="Proteomes" id="UP001623592">
    <property type="component" value="Unassembled WGS sequence"/>
</dbReference>
<evidence type="ECO:0000256" key="1">
    <source>
        <dbReference type="ARBA" id="ARBA00010688"/>
    </source>
</evidence>
<evidence type="ECO:0000256" key="3">
    <source>
        <dbReference type="ARBA" id="ARBA00022777"/>
    </source>
</evidence>
<evidence type="ECO:0000259" key="4">
    <source>
        <dbReference type="Pfam" id="PF00294"/>
    </source>
</evidence>
<dbReference type="InterPro" id="IPR050306">
    <property type="entry name" value="PfkB_Carbo_kinase"/>
</dbReference>
<evidence type="ECO:0000313" key="5">
    <source>
        <dbReference type="EMBL" id="MFL0249418.1"/>
    </source>
</evidence>
<protein>
    <submittedName>
        <fullName evidence="5">Fructoselysine 6-kinase</fullName>
        <ecNumber evidence="5">2.7.1.218</ecNumber>
    </submittedName>
</protein>
<name>A0ABW8TA97_9CLOT</name>
<proteinExistence type="inferred from homology"/>
<keyword evidence="2 5" id="KW-0808">Transferase</keyword>
<dbReference type="EC" id="2.7.1.218" evidence="5"/>
<dbReference type="PANTHER" id="PTHR43085:SF41">
    <property type="entry name" value="FRUCTOSELYSINE 6-KINASE"/>
    <property type="match status" value="1"/>
</dbReference>
<gene>
    <name evidence="5" type="primary">frlD</name>
    <name evidence="5" type="ORF">ACJDT4_03215</name>
</gene>
<accession>A0ABW8TA97</accession>
<evidence type="ECO:0000256" key="2">
    <source>
        <dbReference type="ARBA" id="ARBA00022679"/>
    </source>
</evidence>
<keyword evidence="3" id="KW-0418">Kinase</keyword>
<organism evidence="5 6">
    <name type="scientific">Clostridium neuense</name>
    <dbReference type="NCBI Taxonomy" id="1728934"/>
    <lineage>
        <taxon>Bacteria</taxon>
        <taxon>Bacillati</taxon>
        <taxon>Bacillota</taxon>
        <taxon>Clostridia</taxon>
        <taxon>Eubacteriales</taxon>
        <taxon>Clostridiaceae</taxon>
        <taxon>Clostridium</taxon>
    </lineage>
</organism>
<dbReference type="GO" id="GO:0016740">
    <property type="term" value="F:transferase activity"/>
    <property type="evidence" value="ECO:0007669"/>
    <property type="project" value="UniProtKB-KW"/>
</dbReference>
<dbReference type="EMBL" id="JBJIAA010000002">
    <property type="protein sequence ID" value="MFL0249418.1"/>
    <property type="molecule type" value="Genomic_DNA"/>
</dbReference>
<evidence type="ECO:0000313" key="6">
    <source>
        <dbReference type="Proteomes" id="UP001623592"/>
    </source>
</evidence>
<dbReference type="Pfam" id="PF00294">
    <property type="entry name" value="PfkB"/>
    <property type="match status" value="1"/>
</dbReference>